<sequence length="248" mass="26126">MSAVLDPGLTVATSGRVLRQVRTDRRTIALILVVPCVLLGLLAWIYDGTPVFDSIGPALLGVFPMVVMFIVTSVATLRERQSGTLERLLTTPMGKGDFMLGYAIAFGALSAVQAVVATGFAVWVCGLDVAGPLWLLLVVAVFDAVLGTALGLLASGFARTEFQAVQFMPAFILPQFLLCGLIMPRDQLPTFLEWVSNLLPLSYAVDAMKEIAANADPGGAVLTDLAVVAGFIVGSLALASLTLSRRSA</sequence>
<feature type="transmembrane region" description="Helical" evidence="9">
    <location>
        <begin position="165"/>
        <end position="183"/>
    </location>
</feature>
<dbReference type="InterPro" id="IPR000412">
    <property type="entry name" value="ABC_2_transport"/>
</dbReference>
<evidence type="ECO:0000256" key="7">
    <source>
        <dbReference type="ARBA" id="ARBA00023136"/>
    </source>
</evidence>
<dbReference type="RefSeq" id="WP_344066762.1">
    <property type="nucleotide sequence ID" value="NZ_BAAAPU010000011.1"/>
</dbReference>
<dbReference type="PANTHER" id="PTHR30294:SF38">
    <property type="entry name" value="TRANSPORT PERMEASE PROTEIN"/>
    <property type="match status" value="1"/>
</dbReference>
<gene>
    <name evidence="11" type="ORF">GCM10009817_39080</name>
</gene>
<dbReference type="Pfam" id="PF01061">
    <property type="entry name" value="ABC2_membrane"/>
    <property type="match status" value="1"/>
</dbReference>
<dbReference type="Proteomes" id="UP001500013">
    <property type="component" value="Unassembled WGS sequence"/>
</dbReference>
<keyword evidence="12" id="KW-1185">Reference proteome</keyword>
<evidence type="ECO:0000256" key="2">
    <source>
        <dbReference type="ARBA" id="ARBA00007783"/>
    </source>
</evidence>
<keyword evidence="7 9" id="KW-0472">Membrane</keyword>
<accession>A0ABN2SUX7</accession>
<reference evidence="11 12" key="1">
    <citation type="journal article" date="2019" name="Int. J. Syst. Evol. Microbiol.">
        <title>The Global Catalogue of Microorganisms (GCM) 10K type strain sequencing project: providing services to taxonomists for standard genome sequencing and annotation.</title>
        <authorList>
            <consortium name="The Broad Institute Genomics Platform"/>
            <consortium name="The Broad Institute Genome Sequencing Center for Infectious Disease"/>
            <person name="Wu L."/>
            <person name="Ma J."/>
        </authorList>
    </citation>
    <scope>NUCLEOTIDE SEQUENCE [LARGE SCALE GENOMIC DNA]</scope>
    <source>
        <strain evidence="11 12">JCM 15628</strain>
    </source>
</reference>
<comment type="subcellular location">
    <subcellularLocation>
        <location evidence="1 9">Cell membrane</location>
        <topology evidence="1 9">Multi-pass membrane protein</topology>
    </subcellularLocation>
</comment>
<feature type="transmembrane region" description="Helical" evidence="9">
    <location>
        <begin position="133"/>
        <end position="153"/>
    </location>
</feature>
<evidence type="ECO:0000256" key="4">
    <source>
        <dbReference type="ARBA" id="ARBA00022475"/>
    </source>
</evidence>
<dbReference type="EMBL" id="BAAAPU010000011">
    <property type="protein sequence ID" value="GAA1993019.1"/>
    <property type="molecule type" value="Genomic_DNA"/>
</dbReference>
<evidence type="ECO:0000256" key="6">
    <source>
        <dbReference type="ARBA" id="ARBA00022989"/>
    </source>
</evidence>
<evidence type="ECO:0000259" key="10">
    <source>
        <dbReference type="PROSITE" id="PS51012"/>
    </source>
</evidence>
<dbReference type="PIRSF" id="PIRSF006648">
    <property type="entry name" value="DrrB"/>
    <property type="match status" value="1"/>
</dbReference>
<keyword evidence="4 9" id="KW-1003">Cell membrane</keyword>
<feature type="transmembrane region" description="Helical" evidence="9">
    <location>
        <begin position="98"/>
        <end position="121"/>
    </location>
</feature>
<evidence type="ECO:0000256" key="8">
    <source>
        <dbReference type="ARBA" id="ARBA00023251"/>
    </source>
</evidence>
<feature type="transmembrane region" description="Helical" evidence="9">
    <location>
        <begin position="225"/>
        <end position="243"/>
    </location>
</feature>
<keyword evidence="5 9" id="KW-0812">Transmembrane</keyword>
<dbReference type="InterPro" id="IPR051449">
    <property type="entry name" value="ABC-2_transporter_component"/>
</dbReference>
<feature type="transmembrane region" description="Helical" evidence="9">
    <location>
        <begin position="58"/>
        <end position="77"/>
    </location>
</feature>
<proteinExistence type="inferred from homology"/>
<dbReference type="PANTHER" id="PTHR30294">
    <property type="entry name" value="MEMBRANE COMPONENT OF ABC TRANSPORTER YHHJ-RELATED"/>
    <property type="match status" value="1"/>
</dbReference>
<feature type="transmembrane region" description="Helical" evidence="9">
    <location>
        <begin position="28"/>
        <end position="46"/>
    </location>
</feature>
<feature type="domain" description="ABC transmembrane type-2" evidence="10">
    <location>
        <begin position="18"/>
        <end position="246"/>
    </location>
</feature>
<dbReference type="PROSITE" id="PS51012">
    <property type="entry name" value="ABC_TM2"/>
    <property type="match status" value="1"/>
</dbReference>
<protein>
    <recommendedName>
        <fullName evidence="9">Transport permease protein</fullName>
    </recommendedName>
</protein>
<evidence type="ECO:0000256" key="3">
    <source>
        <dbReference type="ARBA" id="ARBA00022448"/>
    </source>
</evidence>
<keyword evidence="6 9" id="KW-1133">Transmembrane helix</keyword>
<comment type="similarity">
    <text evidence="2 9">Belongs to the ABC-2 integral membrane protein family.</text>
</comment>
<evidence type="ECO:0000256" key="9">
    <source>
        <dbReference type="RuleBase" id="RU361157"/>
    </source>
</evidence>
<dbReference type="InterPro" id="IPR047817">
    <property type="entry name" value="ABC2_TM_bact-type"/>
</dbReference>
<evidence type="ECO:0000313" key="11">
    <source>
        <dbReference type="EMBL" id="GAA1993019.1"/>
    </source>
</evidence>
<keyword evidence="8" id="KW-0046">Antibiotic resistance</keyword>
<keyword evidence="3 9" id="KW-0813">Transport</keyword>
<evidence type="ECO:0000256" key="5">
    <source>
        <dbReference type="ARBA" id="ARBA00022692"/>
    </source>
</evidence>
<organism evidence="11 12">
    <name type="scientific">Terrabacter lapilli</name>
    <dbReference type="NCBI Taxonomy" id="436231"/>
    <lineage>
        <taxon>Bacteria</taxon>
        <taxon>Bacillati</taxon>
        <taxon>Actinomycetota</taxon>
        <taxon>Actinomycetes</taxon>
        <taxon>Micrococcales</taxon>
        <taxon>Intrasporangiaceae</taxon>
        <taxon>Terrabacter</taxon>
    </lineage>
</organism>
<evidence type="ECO:0000313" key="12">
    <source>
        <dbReference type="Proteomes" id="UP001500013"/>
    </source>
</evidence>
<dbReference type="InterPro" id="IPR013525">
    <property type="entry name" value="ABC2_TM"/>
</dbReference>
<name>A0ABN2SUX7_9MICO</name>
<evidence type="ECO:0000256" key="1">
    <source>
        <dbReference type="ARBA" id="ARBA00004651"/>
    </source>
</evidence>
<comment type="caution">
    <text evidence="11">The sequence shown here is derived from an EMBL/GenBank/DDBJ whole genome shotgun (WGS) entry which is preliminary data.</text>
</comment>